<keyword evidence="1" id="KW-0472">Membrane</keyword>
<organism evidence="2">
    <name type="scientific">Anguilla anguilla</name>
    <name type="common">European freshwater eel</name>
    <name type="synonym">Muraena anguilla</name>
    <dbReference type="NCBI Taxonomy" id="7936"/>
    <lineage>
        <taxon>Eukaryota</taxon>
        <taxon>Metazoa</taxon>
        <taxon>Chordata</taxon>
        <taxon>Craniata</taxon>
        <taxon>Vertebrata</taxon>
        <taxon>Euteleostomi</taxon>
        <taxon>Actinopterygii</taxon>
        <taxon>Neopterygii</taxon>
        <taxon>Teleostei</taxon>
        <taxon>Anguilliformes</taxon>
        <taxon>Anguillidae</taxon>
        <taxon>Anguilla</taxon>
    </lineage>
</organism>
<proteinExistence type="predicted"/>
<reference evidence="2" key="1">
    <citation type="submission" date="2014-11" db="EMBL/GenBank/DDBJ databases">
        <authorList>
            <person name="Amaro Gonzalez C."/>
        </authorList>
    </citation>
    <scope>NUCLEOTIDE SEQUENCE</scope>
</reference>
<protein>
    <submittedName>
        <fullName evidence="2">Uncharacterized protein</fullName>
    </submittedName>
</protein>
<evidence type="ECO:0000256" key="1">
    <source>
        <dbReference type="SAM" id="Phobius"/>
    </source>
</evidence>
<dbReference type="AlphaFoldDB" id="A0A0E9V1I6"/>
<evidence type="ECO:0000313" key="2">
    <source>
        <dbReference type="EMBL" id="JAH71285.1"/>
    </source>
</evidence>
<keyword evidence="1" id="KW-0812">Transmembrane</keyword>
<keyword evidence="1" id="KW-1133">Transmembrane helix</keyword>
<sequence>MTPSEELVCHFEFISVACFIHPFLLGPSLIRKIN</sequence>
<reference evidence="2" key="2">
    <citation type="journal article" date="2015" name="Fish Shellfish Immunol.">
        <title>Early steps in the European eel (Anguilla anguilla)-Vibrio vulnificus interaction in the gills: Role of the RtxA13 toxin.</title>
        <authorList>
            <person name="Callol A."/>
            <person name="Pajuelo D."/>
            <person name="Ebbesson L."/>
            <person name="Teles M."/>
            <person name="MacKenzie S."/>
            <person name="Amaro C."/>
        </authorList>
    </citation>
    <scope>NUCLEOTIDE SEQUENCE</scope>
</reference>
<accession>A0A0E9V1I6</accession>
<feature type="transmembrane region" description="Helical" evidence="1">
    <location>
        <begin position="13"/>
        <end position="30"/>
    </location>
</feature>
<name>A0A0E9V1I6_ANGAN</name>
<dbReference type="EMBL" id="GBXM01037292">
    <property type="protein sequence ID" value="JAH71285.1"/>
    <property type="molecule type" value="Transcribed_RNA"/>
</dbReference>